<dbReference type="PANTHER" id="PTHR39583:SF2">
    <property type="entry name" value="TYPE II SECRETION SYSTEM PROTEIN J"/>
    <property type="match status" value="1"/>
</dbReference>
<evidence type="ECO:0000256" key="2">
    <source>
        <dbReference type="ARBA" id="ARBA00011084"/>
    </source>
</evidence>
<dbReference type="EMBL" id="PKLZ01000009">
    <property type="protein sequence ID" value="PLW81932.1"/>
    <property type="molecule type" value="Genomic_DNA"/>
</dbReference>
<dbReference type="GO" id="GO:0005886">
    <property type="term" value="C:plasma membrane"/>
    <property type="evidence" value="ECO:0007669"/>
    <property type="project" value="UniProtKB-SubCell"/>
</dbReference>
<dbReference type="InterPro" id="IPR012902">
    <property type="entry name" value="N_methyl_site"/>
</dbReference>
<gene>
    <name evidence="11" type="primary">gspJ</name>
    <name evidence="11" type="ORF">CWI75_12595</name>
</gene>
<dbReference type="Pfam" id="PF07963">
    <property type="entry name" value="N_methyl"/>
    <property type="match status" value="1"/>
</dbReference>
<evidence type="ECO:0000256" key="4">
    <source>
        <dbReference type="ARBA" id="ARBA00022475"/>
    </source>
</evidence>
<evidence type="ECO:0000313" key="12">
    <source>
        <dbReference type="Proteomes" id="UP000234845"/>
    </source>
</evidence>
<evidence type="ECO:0000256" key="5">
    <source>
        <dbReference type="ARBA" id="ARBA00022481"/>
    </source>
</evidence>
<accession>A0A2N5Y0L2</accession>
<keyword evidence="8 10" id="KW-1133">Transmembrane helix</keyword>
<dbReference type="OrthoDB" id="9794345at2"/>
<keyword evidence="5" id="KW-0488">Methylation</keyword>
<dbReference type="RefSeq" id="WP_101521867.1">
    <property type="nucleotide sequence ID" value="NZ_PKLZ01000009.1"/>
</dbReference>
<evidence type="ECO:0000256" key="3">
    <source>
        <dbReference type="ARBA" id="ARBA00021539"/>
    </source>
</evidence>
<proteinExistence type="inferred from homology"/>
<dbReference type="Pfam" id="PF11612">
    <property type="entry name" value="T2SSJ"/>
    <property type="match status" value="1"/>
</dbReference>
<keyword evidence="7 10" id="KW-0812">Transmembrane</keyword>
<dbReference type="SUPFAM" id="SSF54523">
    <property type="entry name" value="Pili subunits"/>
    <property type="match status" value="1"/>
</dbReference>
<dbReference type="InterPro" id="IPR045584">
    <property type="entry name" value="Pilin-like"/>
</dbReference>
<keyword evidence="6" id="KW-0997">Cell inner membrane</keyword>
<reference evidence="12" key="1">
    <citation type="submission" date="2017-11" db="EMBL/GenBank/DDBJ databases">
        <title>The draft genome sequence of Chromatocurvus sp. F02.</title>
        <authorList>
            <person name="Du Z.-J."/>
            <person name="Chang Y.-Q."/>
        </authorList>
    </citation>
    <scope>NUCLEOTIDE SEQUENCE [LARGE SCALE GENOMIC DNA]</scope>
    <source>
        <strain evidence="12">F02</strain>
    </source>
</reference>
<dbReference type="Gene3D" id="3.10.610.10">
    <property type="entry name" value="GSPII I/J protein-like"/>
    <property type="match status" value="1"/>
</dbReference>
<comment type="subcellular location">
    <subcellularLocation>
        <location evidence="1">Cell inner membrane</location>
        <topology evidence="1">Single-pass membrane protein</topology>
    </subcellularLocation>
</comment>
<dbReference type="GO" id="GO:0015628">
    <property type="term" value="P:protein secretion by the type II secretion system"/>
    <property type="evidence" value="ECO:0007669"/>
    <property type="project" value="InterPro"/>
</dbReference>
<dbReference type="PANTHER" id="PTHR39583">
    <property type="entry name" value="TYPE II SECRETION SYSTEM PROTEIN J-RELATED"/>
    <property type="match status" value="1"/>
</dbReference>
<comment type="caution">
    <text evidence="11">The sequence shown here is derived from an EMBL/GenBank/DDBJ whole genome shotgun (WGS) entry which is preliminary data.</text>
</comment>
<dbReference type="NCBIfam" id="TIGR01711">
    <property type="entry name" value="gspJ"/>
    <property type="match status" value="1"/>
</dbReference>
<dbReference type="NCBIfam" id="TIGR02532">
    <property type="entry name" value="IV_pilin_GFxxxE"/>
    <property type="match status" value="1"/>
</dbReference>
<dbReference type="InterPro" id="IPR010055">
    <property type="entry name" value="T2SS_protein-GspJ"/>
</dbReference>
<dbReference type="PROSITE" id="PS00409">
    <property type="entry name" value="PROKAR_NTER_METHYL"/>
    <property type="match status" value="1"/>
</dbReference>
<comment type="similarity">
    <text evidence="2">Belongs to the GSP J family.</text>
</comment>
<feature type="transmembrane region" description="Helical" evidence="10">
    <location>
        <begin position="12"/>
        <end position="34"/>
    </location>
</feature>
<evidence type="ECO:0000313" key="11">
    <source>
        <dbReference type="EMBL" id="PLW81932.1"/>
    </source>
</evidence>
<sequence length="219" mass="24172">MVARGAKEQGFTLIEVLIALAITAFVGAAAYSGLSAVISGVESTRAVAERSWEVNRALMILSRDLRHFSPRPVRDEFGEQEPALSGGRAARFMLSFTRSGWHNSGDYNRSNLQRVNYVVQEEALWRESYPVLDRAGSTEPRRVLLLDGVRGLRLSFLDAPASLGPGSRGTMIDTRNWPENWVMDTSQPGQQLAPPVALELVLELDDLGELRSLHALPPF</sequence>
<protein>
    <recommendedName>
        <fullName evidence="3">Type II secretion system protein J</fullName>
    </recommendedName>
</protein>
<dbReference type="AlphaFoldDB" id="A0A2N5Y0L2"/>
<dbReference type="GO" id="GO:0015627">
    <property type="term" value="C:type II protein secretion system complex"/>
    <property type="evidence" value="ECO:0007669"/>
    <property type="project" value="InterPro"/>
</dbReference>
<dbReference type="Proteomes" id="UP000234845">
    <property type="component" value="Unassembled WGS sequence"/>
</dbReference>
<keyword evidence="4" id="KW-1003">Cell membrane</keyword>
<evidence type="ECO:0000256" key="8">
    <source>
        <dbReference type="ARBA" id="ARBA00022989"/>
    </source>
</evidence>
<evidence type="ECO:0000256" key="10">
    <source>
        <dbReference type="SAM" id="Phobius"/>
    </source>
</evidence>
<keyword evidence="12" id="KW-1185">Reference proteome</keyword>
<evidence type="ECO:0000256" key="9">
    <source>
        <dbReference type="ARBA" id="ARBA00023136"/>
    </source>
</evidence>
<name>A0A2N5Y0L2_9GAMM</name>
<keyword evidence="9 10" id="KW-0472">Membrane</keyword>
<evidence type="ECO:0000256" key="6">
    <source>
        <dbReference type="ARBA" id="ARBA00022519"/>
    </source>
</evidence>
<evidence type="ECO:0000256" key="1">
    <source>
        <dbReference type="ARBA" id="ARBA00004377"/>
    </source>
</evidence>
<evidence type="ECO:0000256" key="7">
    <source>
        <dbReference type="ARBA" id="ARBA00022692"/>
    </source>
</evidence>
<dbReference type="InterPro" id="IPR051621">
    <property type="entry name" value="T2SS_protein_J"/>
</dbReference>
<organism evidence="11 12">
    <name type="scientific">Kineobactrum sediminis</name>
    <dbReference type="NCBI Taxonomy" id="1905677"/>
    <lineage>
        <taxon>Bacteria</taxon>
        <taxon>Pseudomonadati</taxon>
        <taxon>Pseudomonadota</taxon>
        <taxon>Gammaproteobacteria</taxon>
        <taxon>Cellvibrionales</taxon>
        <taxon>Halieaceae</taxon>
        <taxon>Kineobactrum</taxon>
    </lineage>
</organism>